<proteinExistence type="predicted"/>
<comment type="caution">
    <text evidence="1">The sequence shown here is derived from an EMBL/GenBank/DDBJ whole genome shotgun (WGS) entry which is preliminary data.</text>
</comment>
<protein>
    <submittedName>
        <fullName evidence="1">Uncharacterized protein</fullName>
    </submittedName>
</protein>
<keyword evidence="2" id="KW-1185">Reference proteome</keyword>
<gene>
    <name evidence="1" type="ORF">HZH66_002616</name>
</gene>
<evidence type="ECO:0000313" key="2">
    <source>
        <dbReference type="Proteomes" id="UP000614350"/>
    </source>
</evidence>
<name>A0A834NHI6_VESVU</name>
<dbReference type="AlphaFoldDB" id="A0A834NHI6"/>
<sequence>MLLLMMHHHLGKIIMLNNTDAISRVTSVCISKITGRSKLTGPVLDTSKLGFGLKCQFGLKLPLRVLKLGLKHLGRVPPSFQPINWLNFLFQPRFKVLSNSGFRADLELGKGRERSILGTLE</sequence>
<accession>A0A834NHI6</accession>
<reference evidence="1" key="1">
    <citation type="journal article" date="2020" name="G3 (Bethesda)">
        <title>High-Quality Assemblies for Three Invasive Social Wasps from the &lt;i&gt;Vespula&lt;/i&gt; Genus.</title>
        <authorList>
            <person name="Harrop T.W.R."/>
            <person name="Guhlin J."/>
            <person name="McLaughlin G.M."/>
            <person name="Permina E."/>
            <person name="Stockwell P."/>
            <person name="Gilligan J."/>
            <person name="Le Lec M.F."/>
            <person name="Gruber M.A.M."/>
            <person name="Quinn O."/>
            <person name="Lovegrove M."/>
            <person name="Duncan E.J."/>
            <person name="Remnant E.J."/>
            <person name="Van Eeckhoven J."/>
            <person name="Graham B."/>
            <person name="Knapp R.A."/>
            <person name="Langford K.W."/>
            <person name="Kronenberg Z."/>
            <person name="Press M.O."/>
            <person name="Eacker S.M."/>
            <person name="Wilson-Rankin E.E."/>
            <person name="Purcell J."/>
            <person name="Lester P.J."/>
            <person name="Dearden P.K."/>
        </authorList>
    </citation>
    <scope>NUCLEOTIDE SEQUENCE</scope>
    <source>
        <strain evidence="1">Marl-1</strain>
    </source>
</reference>
<evidence type="ECO:0000313" key="1">
    <source>
        <dbReference type="EMBL" id="KAF7408079.1"/>
    </source>
</evidence>
<organism evidence="1 2">
    <name type="scientific">Vespula vulgaris</name>
    <name type="common">Yellow jacket</name>
    <name type="synonym">Wasp</name>
    <dbReference type="NCBI Taxonomy" id="7454"/>
    <lineage>
        <taxon>Eukaryota</taxon>
        <taxon>Metazoa</taxon>
        <taxon>Ecdysozoa</taxon>
        <taxon>Arthropoda</taxon>
        <taxon>Hexapoda</taxon>
        <taxon>Insecta</taxon>
        <taxon>Pterygota</taxon>
        <taxon>Neoptera</taxon>
        <taxon>Endopterygota</taxon>
        <taxon>Hymenoptera</taxon>
        <taxon>Apocrita</taxon>
        <taxon>Aculeata</taxon>
        <taxon>Vespoidea</taxon>
        <taxon>Vespidae</taxon>
        <taxon>Vespinae</taxon>
        <taxon>Vespula</taxon>
    </lineage>
</organism>
<dbReference type="EMBL" id="JACSEA010000002">
    <property type="protein sequence ID" value="KAF7408079.1"/>
    <property type="molecule type" value="Genomic_DNA"/>
</dbReference>
<dbReference type="Proteomes" id="UP000614350">
    <property type="component" value="Unassembled WGS sequence"/>
</dbReference>